<organism evidence="1 2">
    <name type="scientific">Trichoderma asperellum (strain ATCC 204424 / CBS 433.97 / NBRC 101777)</name>
    <dbReference type="NCBI Taxonomy" id="1042311"/>
    <lineage>
        <taxon>Eukaryota</taxon>
        <taxon>Fungi</taxon>
        <taxon>Dikarya</taxon>
        <taxon>Ascomycota</taxon>
        <taxon>Pezizomycotina</taxon>
        <taxon>Sordariomycetes</taxon>
        <taxon>Hypocreomycetidae</taxon>
        <taxon>Hypocreales</taxon>
        <taxon>Hypocreaceae</taxon>
        <taxon>Trichoderma</taxon>
    </lineage>
</organism>
<sequence length="154" mass="16578">MEADLRSTPGVPASPRRMRCRPSCAQVSPSYCLPSPYLRRASLLADVVLPLATAHPSKPEKCPSSFLRGGRISARSLTGPASPPNFSGYSYMKNTTTPPMNAALIPGRFLSKHRRSTTGELSAAAEASIDTLLLAIDQFSEMKAQKKNSISKND</sequence>
<gene>
    <name evidence="1" type="ORF">M441DRAFT_409038</name>
</gene>
<dbReference type="Proteomes" id="UP000240493">
    <property type="component" value="Unassembled WGS sequence"/>
</dbReference>
<evidence type="ECO:0000313" key="1">
    <source>
        <dbReference type="EMBL" id="PTB40601.1"/>
    </source>
</evidence>
<evidence type="ECO:0000313" key="2">
    <source>
        <dbReference type="Proteomes" id="UP000240493"/>
    </source>
</evidence>
<dbReference type="AlphaFoldDB" id="A0A2T3Z6Z2"/>
<keyword evidence="2" id="KW-1185">Reference proteome</keyword>
<dbReference type="EMBL" id="KZ679262">
    <property type="protein sequence ID" value="PTB40601.1"/>
    <property type="molecule type" value="Genomic_DNA"/>
</dbReference>
<proteinExistence type="predicted"/>
<name>A0A2T3Z6Z2_TRIA4</name>
<accession>A0A2T3Z6Z2</accession>
<protein>
    <submittedName>
        <fullName evidence="1">Uncharacterized protein</fullName>
    </submittedName>
</protein>
<reference evidence="1 2" key="1">
    <citation type="submission" date="2016-07" db="EMBL/GenBank/DDBJ databases">
        <title>Multiple horizontal gene transfer events from other fungi enriched the ability of initially mycotrophic Trichoderma (Ascomycota) to feed on dead plant biomass.</title>
        <authorList>
            <consortium name="DOE Joint Genome Institute"/>
            <person name="Aerts A."/>
            <person name="Atanasova L."/>
            <person name="Chenthamara K."/>
            <person name="Zhang J."/>
            <person name="Grujic M."/>
            <person name="Henrissat B."/>
            <person name="Kuo A."/>
            <person name="Salamov A."/>
            <person name="Lipzen A."/>
            <person name="Labutti K."/>
            <person name="Barry K."/>
            <person name="Miao Y."/>
            <person name="Rahimi M.J."/>
            <person name="Shen Q."/>
            <person name="Grigoriev I.V."/>
            <person name="Kubicek C.P."/>
            <person name="Druzhinina I.S."/>
        </authorList>
    </citation>
    <scope>NUCLEOTIDE SEQUENCE [LARGE SCALE GENOMIC DNA]</scope>
    <source>
        <strain evidence="1 2">CBS 433.97</strain>
    </source>
</reference>